<dbReference type="RefSeq" id="WP_309865792.1">
    <property type="nucleotide sequence ID" value="NZ_JAVDQG010000004.1"/>
</dbReference>
<name>A0ABU1IN47_9BACL</name>
<feature type="domain" description="Spore germination protein N-terminal" evidence="10">
    <location>
        <begin position="24"/>
        <end position="207"/>
    </location>
</feature>
<comment type="caution">
    <text evidence="11">The sequence shown here is derived from an EMBL/GenBank/DDBJ whole genome shotgun (WGS) entry which is preliminary data.</text>
</comment>
<dbReference type="Gene3D" id="3.30.300.210">
    <property type="entry name" value="Nutrient germinant receptor protein C, domain 3"/>
    <property type="match status" value="1"/>
</dbReference>
<evidence type="ECO:0000256" key="3">
    <source>
        <dbReference type="ARBA" id="ARBA00022544"/>
    </source>
</evidence>
<dbReference type="PANTHER" id="PTHR35789:SF1">
    <property type="entry name" value="SPORE GERMINATION PROTEIN B3"/>
    <property type="match status" value="1"/>
</dbReference>
<keyword evidence="3" id="KW-0309">Germination</keyword>
<evidence type="ECO:0000313" key="11">
    <source>
        <dbReference type="EMBL" id="MDR6226204.1"/>
    </source>
</evidence>
<dbReference type="PANTHER" id="PTHR35789">
    <property type="entry name" value="SPORE GERMINATION PROTEIN B3"/>
    <property type="match status" value="1"/>
</dbReference>
<dbReference type="EMBL" id="JAVDQG010000004">
    <property type="protein sequence ID" value="MDR6226204.1"/>
    <property type="molecule type" value="Genomic_DNA"/>
</dbReference>
<evidence type="ECO:0000256" key="4">
    <source>
        <dbReference type="ARBA" id="ARBA00022729"/>
    </source>
</evidence>
<dbReference type="InterPro" id="IPR038501">
    <property type="entry name" value="Spore_GerAC_C_sf"/>
</dbReference>
<feature type="domain" description="Spore germination GerAC-like C-terminal" evidence="9">
    <location>
        <begin position="216"/>
        <end position="384"/>
    </location>
</feature>
<accession>A0ABU1IN47</accession>
<gene>
    <name evidence="11" type="ORF">JOE21_002210</name>
</gene>
<evidence type="ECO:0000256" key="1">
    <source>
        <dbReference type="ARBA" id="ARBA00004635"/>
    </source>
</evidence>
<keyword evidence="5" id="KW-0472">Membrane</keyword>
<reference evidence="11 12" key="1">
    <citation type="submission" date="2023-07" db="EMBL/GenBank/DDBJ databases">
        <title>Genomic Encyclopedia of Type Strains, Phase IV (KMG-IV): sequencing the most valuable type-strain genomes for metagenomic binning, comparative biology and taxonomic classification.</title>
        <authorList>
            <person name="Goeker M."/>
        </authorList>
    </citation>
    <scope>NUCLEOTIDE SEQUENCE [LARGE SCALE GENOMIC DNA]</scope>
    <source>
        <strain evidence="11 12">DSM 45903</strain>
    </source>
</reference>
<keyword evidence="12" id="KW-1185">Reference proteome</keyword>
<dbReference type="NCBIfam" id="TIGR02887">
    <property type="entry name" value="spore_ger_x_C"/>
    <property type="match status" value="1"/>
</dbReference>
<dbReference type="InterPro" id="IPR008844">
    <property type="entry name" value="Spore_GerAC-like"/>
</dbReference>
<comment type="similarity">
    <text evidence="2">Belongs to the GerABKC lipoprotein family.</text>
</comment>
<protein>
    <submittedName>
        <fullName evidence="11">Spore germination protein</fullName>
    </submittedName>
</protein>
<dbReference type="InterPro" id="IPR057336">
    <property type="entry name" value="GerAC_N"/>
</dbReference>
<dbReference type="Pfam" id="PF05504">
    <property type="entry name" value="Spore_GerAC"/>
    <property type="match status" value="1"/>
</dbReference>
<dbReference type="InterPro" id="IPR046953">
    <property type="entry name" value="Spore_GerAC-like_C"/>
</dbReference>
<dbReference type="Proteomes" id="UP001185012">
    <property type="component" value="Unassembled WGS sequence"/>
</dbReference>
<keyword evidence="6" id="KW-0564">Palmitate</keyword>
<organism evidence="11 12">
    <name type="scientific">Desmospora profundinema</name>
    <dbReference type="NCBI Taxonomy" id="1571184"/>
    <lineage>
        <taxon>Bacteria</taxon>
        <taxon>Bacillati</taxon>
        <taxon>Bacillota</taxon>
        <taxon>Bacilli</taxon>
        <taxon>Bacillales</taxon>
        <taxon>Thermoactinomycetaceae</taxon>
        <taxon>Desmospora</taxon>
    </lineage>
</organism>
<evidence type="ECO:0000259" key="9">
    <source>
        <dbReference type="Pfam" id="PF05504"/>
    </source>
</evidence>
<evidence type="ECO:0000256" key="7">
    <source>
        <dbReference type="ARBA" id="ARBA00023288"/>
    </source>
</evidence>
<evidence type="ECO:0000256" key="5">
    <source>
        <dbReference type="ARBA" id="ARBA00023136"/>
    </source>
</evidence>
<keyword evidence="7" id="KW-0449">Lipoprotein</keyword>
<keyword evidence="4" id="KW-0732">Signal</keyword>
<evidence type="ECO:0000256" key="6">
    <source>
        <dbReference type="ARBA" id="ARBA00023139"/>
    </source>
</evidence>
<proteinExistence type="inferred from homology"/>
<evidence type="ECO:0000259" key="10">
    <source>
        <dbReference type="Pfam" id="PF25198"/>
    </source>
</evidence>
<feature type="compositionally biased region" description="Gly residues" evidence="8">
    <location>
        <begin position="67"/>
        <end position="76"/>
    </location>
</feature>
<evidence type="ECO:0000256" key="8">
    <source>
        <dbReference type="SAM" id="MobiDB-lite"/>
    </source>
</evidence>
<dbReference type="Gene3D" id="6.20.190.10">
    <property type="entry name" value="Nutrient germinant receptor protein C, domain 1"/>
    <property type="match status" value="1"/>
</dbReference>
<sequence length="390" mass="43893">MEINLWRKGLILVIAVTLLTGCWDRREINELAFVMGLGIDQVKVDEKTRFRVTHQILEQQNQPQDPQGGGGGGGGARTFENIASQSDTMLQASREVATLWNRTPFFQYVRVVVISDAIARTVPLDELLNLYVRSPEVRRSVKVFITRGEAKAVLEGGRKQEEVPSIALDEMIEENRKKSLSLGVEPALGEAVKAMNQKRDFVLPRVNIHRGTHQMEGGAVIDGETKKQVGWLNREEMDGYGLLSGEAEGGQVVVRPPNTAAPIVYEVQGVKPTKLIPRIKGSRLSFVAMVNVEGRLIENWIKGNDTFEEEMIDQLEDAVEIEVRRLVAQTIRKSKMLQTDIAGFGNQLRIHSIETWKKEEKEWKKRYSEIPIEVQVKAKIKEFGSKGILK</sequence>
<dbReference type="PROSITE" id="PS51257">
    <property type="entry name" value="PROKAR_LIPOPROTEIN"/>
    <property type="match status" value="1"/>
</dbReference>
<evidence type="ECO:0000313" key="12">
    <source>
        <dbReference type="Proteomes" id="UP001185012"/>
    </source>
</evidence>
<dbReference type="Pfam" id="PF25198">
    <property type="entry name" value="Spore_GerAC_N"/>
    <property type="match status" value="1"/>
</dbReference>
<comment type="subcellular location">
    <subcellularLocation>
        <location evidence="1">Membrane</location>
        <topology evidence="1">Lipid-anchor</topology>
    </subcellularLocation>
</comment>
<feature type="region of interest" description="Disordered" evidence="8">
    <location>
        <begin position="57"/>
        <end position="78"/>
    </location>
</feature>
<evidence type="ECO:0000256" key="2">
    <source>
        <dbReference type="ARBA" id="ARBA00007886"/>
    </source>
</evidence>